<dbReference type="PIRSF" id="PIRSF006232">
    <property type="entry name" value="Pirin"/>
    <property type="match status" value="1"/>
</dbReference>
<evidence type="ECO:0000256" key="3">
    <source>
        <dbReference type="RuleBase" id="RU003457"/>
    </source>
</evidence>
<evidence type="ECO:0000256" key="2">
    <source>
        <dbReference type="PIRSR" id="PIRSR006232-1"/>
    </source>
</evidence>
<dbReference type="InterPro" id="IPR011051">
    <property type="entry name" value="RmlC_Cupin_sf"/>
</dbReference>
<name>A0A1D8IKY9_9GAMM</name>
<comment type="cofactor">
    <cofactor evidence="2">
        <name>Fe cation</name>
        <dbReference type="ChEBI" id="CHEBI:24875"/>
    </cofactor>
    <text evidence="2">Binds 1 Fe cation per subunit.</text>
</comment>
<keyword evidence="2" id="KW-0408">Iron</keyword>
<evidence type="ECO:0000259" key="4">
    <source>
        <dbReference type="Pfam" id="PF02678"/>
    </source>
</evidence>
<feature type="binding site" evidence="2">
    <location>
        <position position="107"/>
    </location>
    <ligand>
        <name>Fe cation</name>
        <dbReference type="ChEBI" id="CHEBI:24875"/>
    </ligand>
</feature>
<keyword evidence="6" id="KW-0560">Oxidoreductase</keyword>
<dbReference type="Proteomes" id="UP000095401">
    <property type="component" value="Chromosome"/>
</dbReference>
<dbReference type="InterPro" id="IPR012093">
    <property type="entry name" value="Pirin"/>
</dbReference>
<evidence type="ECO:0000256" key="1">
    <source>
        <dbReference type="ARBA" id="ARBA00008416"/>
    </source>
</evidence>
<dbReference type="RefSeq" id="WP_070077515.1">
    <property type="nucleotide sequence ID" value="NZ_CP017415.1"/>
</dbReference>
<dbReference type="Gene3D" id="2.60.120.10">
    <property type="entry name" value="Jelly Rolls"/>
    <property type="match status" value="2"/>
</dbReference>
<dbReference type="CDD" id="cd02909">
    <property type="entry name" value="cupin_pirin_N"/>
    <property type="match status" value="1"/>
</dbReference>
<proteinExistence type="inferred from homology"/>
<dbReference type="GO" id="GO:0046872">
    <property type="term" value="F:metal ion binding"/>
    <property type="evidence" value="ECO:0007669"/>
    <property type="project" value="UniProtKB-KW"/>
</dbReference>
<evidence type="ECO:0000313" key="6">
    <source>
        <dbReference type="EMBL" id="AOU97127.1"/>
    </source>
</evidence>
<dbReference type="EMBL" id="CP017415">
    <property type="protein sequence ID" value="AOU97127.1"/>
    <property type="molecule type" value="Genomic_DNA"/>
</dbReference>
<feature type="binding site" evidence="2">
    <location>
        <position position="61"/>
    </location>
    <ligand>
        <name>Fe cation</name>
        <dbReference type="ChEBI" id="CHEBI:24875"/>
    </ligand>
</feature>
<dbReference type="GO" id="GO:0051213">
    <property type="term" value="F:dioxygenase activity"/>
    <property type="evidence" value="ECO:0007669"/>
    <property type="project" value="UniProtKB-KW"/>
</dbReference>
<dbReference type="AlphaFoldDB" id="A0A1D8IKY9"/>
<keyword evidence="2" id="KW-0479">Metal-binding</keyword>
<evidence type="ECO:0000259" key="5">
    <source>
        <dbReference type="Pfam" id="PF05726"/>
    </source>
</evidence>
<dbReference type="PANTHER" id="PTHR13903">
    <property type="entry name" value="PIRIN-RELATED"/>
    <property type="match status" value="1"/>
</dbReference>
<organism evidence="6 7">
    <name type="scientific">Acidihalobacter yilgarnensis</name>
    <dbReference type="NCBI Taxonomy" id="2819280"/>
    <lineage>
        <taxon>Bacteria</taxon>
        <taxon>Pseudomonadati</taxon>
        <taxon>Pseudomonadota</taxon>
        <taxon>Gammaproteobacteria</taxon>
        <taxon>Chromatiales</taxon>
        <taxon>Ectothiorhodospiraceae</taxon>
        <taxon>Acidihalobacter</taxon>
    </lineage>
</organism>
<dbReference type="CDD" id="cd02247">
    <property type="entry name" value="cupin_pirin_C"/>
    <property type="match status" value="1"/>
</dbReference>
<reference evidence="7" key="1">
    <citation type="submission" date="2016-09" db="EMBL/GenBank/DDBJ databases">
        <title>Acidihalobacter prosperus F5.</title>
        <authorList>
            <person name="Khaleque H.N."/>
            <person name="Ramsay J.P."/>
            <person name="Kaksonen A.H."/>
            <person name="Boxall N.J."/>
            <person name="Watkin E.L.J."/>
        </authorList>
    </citation>
    <scope>NUCLEOTIDE SEQUENCE [LARGE SCALE GENOMIC DNA]</scope>
    <source>
        <strain evidence="7">F5</strain>
    </source>
</reference>
<feature type="binding site" evidence="2">
    <location>
        <position position="63"/>
    </location>
    <ligand>
        <name>Fe cation</name>
        <dbReference type="ChEBI" id="CHEBI:24875"/>
    </ligand>
</feature>
<dbReference type="InterPro" id="IPR008778">
    <property type="entry name" value="Pirin_C_dom"/>
</dbReference>
<dbReference type="SUPFAM" id="SSF51182">
    <property type="entry name" value="RmlC-like cupins"/>
    <property type="match status" value="1"/>
</dbReference>
<feature type="domain" description="Pirin C-terminal" evidence="5">
    <location>
        <begin position="176"/>
        <end position="277"/>
    </location>
</feature>
<dbReference type="InterPro" id="IPR014710">
    <property type="entry name" value="RmlC-like_jellyroll"/>
</dbReference>
<dbReference type="Pfam" id="PF05726">
    <property type="entry name" value="Pirin_C"/>
    <property type="match status" value="1"/>
</dbReference>
<sequence length="280" mass="30927">MSDKHRKFARILEGMDASDGAGVRLKRYIARPGLEEIDPFLLLDEFRTEQADDYIAGFPPHPHRGFETVTYMVHGRMRHRDSTGMEGLLTPGAVQWMTAGRGIIHSEMPEMESGLMWGYQLWVNLPAKLKLHAPRYQDIAPERIPVLQDGDARVRVIAGSHAGTAGAAETLTEVTYLDVELAANGGFSRHEAAGQASFLLVLDGELQDGQGGYAKRGQLVIIEGDGTLELKADGEEARFLYIAGAPLNEPIARRGPFVMNTMDEIRQAFEDYQSGRFANT</sequence>
<dbReference type="KEGG" id="aprs:BI364_03125"/>
<accession>A0A1D8IKY9</accession>
<keyword evidence="6" id="KW-0223">Dioxygenase</keyword>
<feature type="binding site" evidence="2">
    <location>
        <position position="105"/>
    </location>
    <ligand>
        <name>Fe cation</name>
        <dbReference type="ChEBI" id="CHEBI:24875"/>
    </ligand>
</feature>
<gene>
    <name evidence="6" type="ORF">BI364_03125</name>
</gene>
<feature type="domain" description="Pirin N-terminal" evidence="4">
    <location>
        <begin position="23"/>
        <end position="123"/>
    </location>
</feature>
<evidence type="ECO:0000313" key="7">
    <source>
        <dbReference type="Proteomes" id="UP000095401"/>
    </source>
</evidence>
<keyword evidence="7" id="KW-1185">Reference proteome</keyword>
<dbReference type="Pfam" id="PF02678">
    <property type="entry name" value="Pirin"/>
    <property type="match status" value="1"/>
</dbReference>
<dbReference type="InterPro" id="IPR003829">
    <property type="entry name" value="Pirin_N_dom"/>
</dbReference>
<dbReference type="PANTHER" id="PTHR13903:SF8">
    <property type="entry name" value="PIRIN"/>
    <property type="match status" value="1"/>
</dbReference>
<protein>
    <submittedName>
        <fullName evidence="6">Quercetin 2,3-dioxygenase</fullName>
    </submittedName>
</protein>
<comment type="similarity">
    <text evidence="1 3">Belongs to the pirin family.</text>
</comment>